<dbReference type="Proteomes" id="UP000316639">
    <property type="component" value="Unassembled WGS sequence"/>
</dbReference>
<reference evidence="2 3" key="1">
    <citation type="submission" date="2019-07" db="EMBL/GenBank/DDBJ databases">
        <title>Lentzea xizangensis sp. nov., isolated from Qinghai-Tibetan Plateau Soils.</title>
        <authorList>
            <person name="Huang J."/>
        </authorList>
    </citation>
    <scope>NUCLEOTIDE SEQUENCE [LARGE SCALE GENOMIC DNA]</scope>
    <source>
        <strain evidence="2 3">FXJ1.1311</strain>
    </source>
</reference>
<name>A0A563EPQ5_9PSEU</name>
<feature type="transmembrane region" description="Helical" evidence="1">
    <location>
        <begin position="77"/>
        <end position="98"/>
    </location>
</feature>
<keyword evidence="1" id="KW-0472">Membrane</keyword>
<keyword evidence="3" id="KW-1185">Reference proteome</keyword>
<protein>
    <submittedName>
        <fullName evidence="2">Uncharacterized protein</fullName>
    </submittedName>
</protein>
<gene>
    <name evidence="2" type="ORF">FKR81_24950</name>
</gene>
<evidence type="ECO:0000313" key="2">
    <source>
        <dbReference type="EMBL" id="TWP49354.1"/>
    </source>
</evidence>
<dbReference type="EMBL" id="VOBR01000016">
    <property type="protein sequence ID" value="TWP49354.1"/>
    <property type="molecule type" value="Genomic_DNA"/>
</dbReference>
<evidence type="ECO:0000313" key="3">
    <source>
        <dbReference type="Proteomes" id="UP000316639"/>
    </source>
</evidence>
<feature type="transmembrane region" description="Helical" evidence="1">
    <location>
        <begin position="5"/>
        <end position="25"/>
    </location>
</feature>
<organism evidence="2 3">
    <name type="scientific">Lentzea tibetensis</name>
    <dbReference type="NCBI Taxonomy" id="2591470"/>
    <lineage>
        <taxon>Bacteria</taxon>
        <taxon>Bacillati</taxon>
        <taxon>Actinomycetota</taxon>
        <taxon>Actinomycetes</taxon>
        <taxon>Pseudonocardiales</taxon>
        <taxon>Pseudonocardiaceae</taxon>
        <taxon>Lentzea</taxon>
    </lineage>
</organism>
<dbReference type="OrthoDB" id="3683187at2"/>
<feature type="transmembrane region" description="Helical" evidence="1">
    <location>
        <begin position="37"/>
        <end position="56"/>
    </location>
</feature>
<sequence>MRSGLVATIVLACIAGVSFLTAWLITMGSKGGELADILSTSLGALSLLVTALSFSFNVRERRRPERHAKVHRPRWMWVSAALLTTALAGVAGYFWIFVKSDIPVTDRAQITDGARMKVGVEAAIHIPGDPPDRRYFAFVPALTNPTAVGDCVGSARLKIALTIDGRRTQQQTGVLPQQEITMDLDGVAREAKVLVVLDMQDPACEVDLSLTEAVLYN</sequence>
<keyword evidence="1" id="KW-1133">Transmembrane helix</keyword>
<accession>A0A563EPQ5</accession>
<evidence type="ECO:0000256" key="1">
    <source>
        <dbReference type="SAM" id="Phobius"/>
    </source>
</evidence>
<comment type="caution">
    <text evidence="2">The sequence shown here is derived from an EMBL/GenBank/DDBJ whole genome shotgun (WGS) entry which is preliminary data.</text>
</comment>
<proteinExistence type="predicted"/>
<keyword evidence="1" id="KW-0812">Transmembrane</keyword>
<dbReference type="AlphaFoldDB" id="A0A563EPQ5"/>
<dbReference type="RefSeq" id="WP_146354943.1">
    <property type="nucleotide sequence ID" value="NZ_VOBR01000016.1"/>
</dbReference>